<evidence type="ECO:0000313" key="5">
    <source>
        <dbReference type="WBParaSite" id="ASIM_0000274001-mRNA-1"/>
    </source>
</evidence>
<proteinExistence type="predicted"/>
<keyword evidence="2" id="KW-0812">Transmembrane</keyword>
<dbReference type="WBParaSite" id="ASIM_0000274001-mRNA-1">
    <property type="protein sequence ID" value="ASIM_0000274001-mRNA-1"/>
    <property type="gene ID" value="ASIM_0000274001"/>
</dbReference>
<feature type="compositionally biased region" description="Basic and acidic residues" evidence="1">
    <location>
        <begin position="194"/>
        <end position="210"/>
    </location>
</feature>
<dbReference type="AlphaFoldDB" id="A0A0M3J5B0"/>
<protein>
    <submittedName>
        <fullName evidence="5">Peroxin-14</fullName>
    </submittedName>
</protein>
<evidence type="ECO:0000256" key="2">
    <source>
        <dbReference type="SAM" id="Phobius"/>
    </source>
</evidence>
<keyword evidence="2" id="KW-0472">Membrane</keyword>
<evidence type="ECO:0000313" key="3">
    <source>
        <dbReference type="EMBL" id="VDK20185.1"/>
    </source>
</evidence>
<keyword evidence="4" id="KW-1185">Reference proteome</keyword>
<sequence>MQSAPSGSGDRIMKFMNTFVVLGAITFAGYKFIRSFVLPRFFNVPDPAKEEQRQVQQQMNELQNSMKFVIDSCVQTLQTINKQQEQLNALLRINSIDGGQVNSTRSEIERLRNDISTVKSLLLNQNQFAAIPNGTLHPTRNHLNNTSNNTDNINFKPIALPSWQRPKNAEQNQCSTQSPNSFGASGDDVNAVSRKKDSASDIDSDKEFERLNVNGSSA</sequence>
<evidence type="ECO:0000313" key="4">
    <source>
        <dbReference type="Proteomes" id="UP000267096"/>
    </source>
</evidence>
<reference evidence="3 4" key="2">
    <citation type="submission" date="2018-11" db="EMBL/GenBank/DDBJ databases">
        <authorList>
            <consortium name="Pathogen Informatics"/>
        </authorList>
    </citation>
    <scope>NUCLEOTIDE SEQUENCE [LARGE SCALE GENOMIC DNA]</scope>
</reference>
<name>A0A0M3J5B0_ANISI</name>
<feature type="compositionally biased region" description="Polar residues" evidence="1">
    <location>
        <begin position="169"/>
        <end position="183"/>
    </location>
</feature>
<evidence type="ECO:0000256" key="1">
    <source>
        <dbReference type="SAM" id="MobiDB-lite"/>
    </source>
</evidence>
<feature type="transmembrane region" description="Helical" evidence="2">
    <location>
        <begin position="12"/>
        <end position="33"/>
    </location>
</feature>
<feature type="region of interest" description="Disordered" evidence="1">
    <location>
        <begin position="134"/>
        <end position="218"/>
    </location>
</feature>
<dbReference type="OrthoDB" id="441517at2759"/>
<gene>
    <name evidence="3" type="ORF">ASIM_LOCUS2592</name>
</gene>
<reference evidence="5" key="1">
    <citation type="submission" date="2017-02" db="UniProtKB">
        <authorList>
            <consortium name="WormBaseParasite"/>
        </authorList>
    </citation>
    <scope>IDENTIFICATION</scope>
</reference>
<keyword evidence="2" id="KW-1133">Transmembrane helix</keyword>
<organism evidence="5">
    <name type="scientific">Anisakis simplex</name>
    <name type="common">Herring worm</name>
    <dbReference type="NCBI Taxonomy" id="6269"/>
    <lineage>
        <taxon>Eukaryota</taxon>
        <taxon>Metazoa</taxon>
        <taxon>Ecdysozoa</taxon>
        <taxon>Nematoda</taxon>
        <taxon>Chromadorea</taxon>
        <taxon>Rhabditida</taxon>
        <taxon>Spirurina</taxon>
        <taxon>Ascaridomorpha</taxon>
        <taxon>Ascaridoidea</taxon>
        <taxon>Anisakidae</taxon>
        <taxon>Anisakis</taxon>
        <taxon>Anisakis simplex complex</taxon>
    </lineage>
</organism>
<feature type="compositionally biased region" description="Low complexity" evidence="1">
    <location>
        <begin position="141"/>
        <end position="154"/>
    </location>
</feature>
<accession>A0A0M3J5B0</accession>
<dbReference type="EMBL" id="UYRR01003557">
    <property type="protein sequence ID" value="VDK20185.1"/>
    <property type="molecule type" value="Genomic_DNA"/>
</dbReference>
<dbReference type="Proteomes" id="UP000267096">
    <property type="component" value="Unassembled WGS sequence"/>
</dbReference>